<evidence type="ECO:0000313" key="2">
    <source>
        <dbReference type="Proteomes" id="UP000261212"/>
    </source>
</evidence>
<dbReference type="SUPFAM" id="SSF89796">
    <property type="entry name" value="CoA-transferase family III (CaiB/BaiF)"/>
    <property type="match status" value="1"/>
</dbReference>
<name>A0A3E3DVB8_9FIRM</name>
<organism evidence="1 2">
    <name type="scientific">Anaerofustis stercorihominis</name>
    <dbReference type="NCBI Taxonomy" id="214853"/>
    <lineage>
        <taxon>Bacteria</taxon>
        <taxon>Bacillati</taxon>
        <taxon>Bacillota</taxon>
        <taxon>Clostridia</taxon>
        <taxon>Eubacteriales</taxon>
        <taxon>Eubacteriaceae</taxon>
        <taxon>Anaerofustis</taxon>
    </lineage>
</organism>
<dbReference type="AlphaFoldDB" id="A0A3E3DVB8"/>
<dbReference type="PANTHER" id="PTHR48228">
    <property type="entry name" value="SUCCINYL-COA--D-CITRAMALATE COA-TRANSFERASE"/>
    <property type="match status" value="1"/>
</dbReference>
<dbReference type="Gene3D" id="3.40.50.10540">
    <property type="entry name" value="Crotonobetainyl-coa:carnitine coa-transferase, domain 1"/>
    <property type="match status" value="2"/>
</dbReference>
<dbReference type="InterPro" id="IPR050509">
    <property type="entry name" value="CoA-transferase_III"/>
</dbReference>
<accession>A0A3E3DVB8</accession>
<gene>
    <name evidence="1" type="ORF">DW687_10730</name>
</gene>
<dbReference type="Proteomes" id="UP000261212">
    <property type="component" value="Unassembled WGS sequence"/>
</dbReference>
<evidence type="ECO:0000313" key="1">
    <source>
        <dbReference type="EMBL" id="RGD73210.1"/>
    </source>
</evidence>
<proteinExistence type="predicted"/>
<reference evidence="1 2" key="1">
    <citation type="submission" date="2018-08" db="EMBL/GenBank/DDBJ databases">
        <title>A genome reference for cultivated species of the human gut microbiota.</title>
        <authorList>
            <person name="Zou Y."/>
            <person name="Xue W."/>
            <person name="Luo G."/>
        </authorList>
    </citation>
    <scope>NUCLEOTIDE SEQUENCE [LARGE SCALE GENOMIC DNA]</scope>
    <source>
        <strain evidence="1 2">AM25-6</strain>
    </source>
</reference>
<sequence>MIKENNQSKDYKKVRMNGALSNLKILDFSTLLPGPYASLVLADMGAQVIKISSSSRPDIVADYPPFVDGTDLSANQAWLGRNKKNLFLNLKNPKAIDIVKELIMEYDIILEQFRPGVMDKLGLGYEKLKKINPNLIYCSLTGYGQTGPLSQNAGHDINYLARSGNMAHAGKADIGPVLTNMQIADVCAGSMNSVVGILAAVNYRNMTGEGQYIDISMYDGLIPFNAMDGAGFLVSGEEPKREKQRLNGGCIYDFYQTKDGEYLSVGCLEPQFWREFCILIGREEYIEGSVWPEEIDNVKEDIRNVIKNKTKDEWMEIFSGRDVCVEPVLSLKEALIEDEHVKKREMVVDVKSSLNEDINIKQMGNPIKLSKCPYNYEKSGYPLGYHTKEIITSMGYSNEEFEEMNKEGVF</sequence>
<dbReference type="InterPro" id="IPR023606">
    <property type="entry name" value="CoA-Trfase_III_dom_1_sf"/>
</dbReference>
<dbReference type="Pfam" id="PF02515">
    <property type="entry name" value="CoA_transf_3"/>
    <property type="match status" value="1"/>
</dbReference>
<dbReference type="InterPro" id="IPR003673">
    <property type="entry name" value="CoA-Trfase_fam_III"/>
</dbReference>
<dbReference type="EMBL" id="QUSM01000007">
    <property type="protein sequence ID" value="RGD73210.1"/>
    <property type="molecule type" value="Genomic_DNA"/>
</dbReference>
<dbReference type="GO" id="GO:0016740">
    <property type="term" value="F:transferase activity"/>
    <property type="evidence" value="ECO:0007669"/>
    <property type="project" value="UniProtKB-KW"/>
</dbReference>
<keyword evidence="1" id="KW-0808">Transferase</keyword>
<dbReference type="RefSeq" id="WP_117532721.1">
    <property type="nucleotide sequence ID" value="NZ_QUSM01000007.1"/>
</dbReference>
<protein>
    <submittedName>
        <fullName evidence="1">CoA transferase</fullName>
    </submittedName>
</protein>
<dbReference type="PANTHER" id="PTHR48228:SF5">
    <property type="entry name" value="ALPHA-METHYLACYL-COA RACEMASE"/>
    <property type="match status" value="1"/>
</dbReference>
<dbReference type="Gene3D" id="3.30.1540.10">
    <property type="entry name" value="formyl-coa transferase, domain 3"/>
    <property type="match status" value="1"/>
</dbReference>
<comment type="caution">
    <text evidence="1">The sequence shown here is derived from an EMBL/GenBank/DDBJ whole genome shotgun (WGS) entry which is preliminary data.</text>
</comment>
<dbReference type="InterPro" id="IPR044855">
    <property type="entry name" value="CoA-Trfase_III_dom3_sf"/>
</dbReference>